<dbReference type="Pfam" id="PF07568">
    <property type="entry name" value="HisKA_2"/>
    <property type="match status" value="1"/>
</dbReference>
<evidence type="ECO:0000259" key="9">
    <source>
        <dbReference type="PROSITE" id="PS50109"/>
    </source>
</evidence>
<dbReference type="InterPro" id="IPR036890">
    <property type="entry name" value="HATPase_C_sf"/>
</dbReference>
<accession>A0A1B7Z1S2</accession>
<dbReference type="PANTHER" id="PTHR41523">
    <property type="entry name" value="TWO-COMPONENT SYSTEM SENSOR PROTEIN"/>
    <property type="match status" value="1"/>
</dbReference>
<protein>
    <recommendedName>
        <fullName evidence="2">histidine kinase</fullName>
        <ecNumber evidence="2">2.7.13.3</ecNumber>
    </recommendedName>
</protein>
<name>A0A1B7Z1S2_9FLAO</name>
<feature type="transmembrane region" description="Helical" evidence="8">
    <location>
        <begin position="46"/>
        <end position="63"/>
    </location>
</feature>
<dbReference type="PROSITE" id="PS50109">
    <property type="entry name" value="HIS_KIN"/>
    <property type="match status" value="1"/>
</dbReference>
<evidence type="ECO:0000256" key="7">
    <source>
        <dbReference type="ARBA" id="ARBA00022840"/>
    </source>
</evidence>
<dbReference type="KEGG" id="mart:BTR34_13715"/>
<keyword evidence="8" id="KW-0472">Membrane</keyword>
<dbReference type="InterPro" id="IPR003594">
    <property type="entry name" value="HATPase_dom"/>
</dbReference>
<evidence type="ECO:0000256" key="6">
    <source>
        <dbReference type="ARBA" id="ARBA00022777"/>
    </source>
</evidence>
<sequence length="407" mass="46083">MPGFTIDQERLQDKTKLLLRVNYTTSIISILFGASCYFLLGITEIIPFVLVCFGVLNLLNLQYFKVHNKILPTFNFSSILGLISSFIITLYSGGIHSSFIFMIPLIAFGGFINSSKYGKIYLNIIVLLILLLFTQTMPELKVTENKVPENSSSIFSLISILFSVFVLGNTFGKSLLRTYNALYTSKKNMAVQVHEKENLLKEVHHRVKNNLQTVSSLLSLQSRNIENGPMKGLLKGTQNRVIAMAMVHEMLYMRKDISHIEYKSYVQELSEYLIRSIKGIDNQVILKIDIPDIKLGIDTAIPLGLLINEALTNALKYGIDGDNKGEINIKLQKDSEKKDCYILEIGDNGIGFPETINYKNTKSLGLKLIYNLTRQLRGTIERDASKKGTNYIIKFQEIRQQLSRDSK</sequence>
<dbReference type="OrthoDB" id="9767435at2"/>
<keyword evidence="4" id="KW-0808">Transferase</keyword>
<comment type="catalytic activity">
    <reaction evidence="1">
        <text>ATP + protein L-histidine = ADP + protein N-phospho-L-histidine.</text>
        <dbReference type="EC" id="2.7.13.3"/>
    </reaction>
</comment>
<feature type="transmembrane region" description="Helical" evidence="8">
    <location>
        <begin position="94"/>
        <end position="113"/>
    </location>
</feature>
<evidence type="ECO:0000256" key="3">
    <source>
        <dbReference type="ARBA" id="ARBA00022553"/>
    </source>
</evidence>
<keyword evidence="11" id="KW-1185">Reference proteome</keyword>
<feature type="transmembrane region" description="Helical" evidence="8">
    <location>
        <begin position="21"/>
        <end position="40"/>
    </location>
</feature>
<keyword evidence="8" id="KW-1133">Transmembrane helix</keyword>
<feature type="transmembrane region" description="Helical" evidence="8">
    <location>
        <begin position="70"/>
        <end position="88"/>
    </location>
</feature>
<dbReference type="InterPro" id="IPR005467">
    <property type="entry name" value="His_kinase_dom"/>
</dbReference>
<keyword evidence="8" id="KW-0812">Transmembrane</keyword>
<dbReference type="EC" id="2.7.13.3" evidence="2"/>
<gene>
    <name evidence="10" type="ORF">A9200_09610</name>
</gene>
<comment type="caution">
    <text evidence="10">The sequence shown here is derived from an EMBL/GenBank/DDBJ whole genome shotgun (WGS) entry which is preliminary data.</text>
</comment>
<dbReference type="SUPFAM" id="SSF55874">
    <property type="entry name" value="ATPase domain of HSP90 chaperone/DNA topoisomerase II/histidine kinase"/>
    <property type="match status" value="1"/>
</dbReference>
<dbReference type="Gene3D" id="3.30.450.20">
    <property type="entry name" value="PAS domain"/>
    <property type="match status" value="1"/>
</dbReference>
<evidence type="ECO:0000256" key="1">
    <source>
        <dbReference type="ARBA" id="ARBA00000085"/>
    </source>
</evidence>
<keyword evidence="6 10" id="KW-0418">Kinase</keyword>
<evidence type="ECO:0000256" key="4">
    <source>
        <dbReference type="ARBA" id="ARBA00022679"/>
    </source>
</evidence>
<evidence type="ECO:0000313" key="11">
    <source>
        <dbReference type="Proteomes" id="UP000092164"/>
    </source>
</evidence>
<reference evidence="11" key="1">
    <citation type="submission" date="2016-06" db="EMBL/GenBank/DDBJ databases">
        <authorList>
            <person name="Zhan P."/>
        </authorList>
    </citation>
    <scope>NUCLEOTIDE SEQUENCE [LARGE SCALE GENOMIC DNA]</scope>
    <source>
        <strain evidence="11">T28</strain>
    </source>
</reference>
<dbReference type="InterPro" id="IPR011495">
    <property type="entry name" value="Sig_transdc_His_kin_sub2_dim/P"/>
</dbReference>
<proteinExistence type="predicted"/>
<dbReference type="SMART" id="SM00387">
    <property type="entry name" value="HATPase_c"/>
    <property type="match status" value="1"/>
</dbReference>
<dbReference type="Proteomes" id="UP000092164">
    <property type="component" value="Unassembled WGS sequence"/>
</dbReference>
<keyword evidence="7" id="KW-0067">ATP-binding</keyword>
<dbReference type="PANTHER" id="PTHR41523:SF8">
    <property type="entry name" value="ETHYLENE RESPONSE SENSOR PROTEIN"/>
    <property type="match status" value="1"/>
</dbReference>
<dbReference type="STRING" id="1836467.BTR34_13715"/>
<dbReference type="EMBL" id="LZFP01000045">
    <property type="protein sequence ID" value="OBR36663.1"/>
    <property type="molecule type" value="Genomic_DNA"/>
</dbReference>
<dbReference type="RefSeq" id="WP_068486373.1">
    <property type="nucleotide sequence ID" value="NZ_CP018760.1"/>
</dbReference>
<feature type="domain" description="Histidine kinase" evidence="9">
    <location>
        <begin position="202"/>
        <end position="399"/>
    </location>
</feature>
<evidence type="ECO:0000256" key="8">
    <source>
        <dbReference type="SAM" id="Phobius"/>
    </source>
</evidence>
<keyword evidence="5" id="KW-0547">Nucleotide-binding</keyword>
<feature type="transmembrane region" description="Helical" evidence="8">
    <location>
        <begin position="120"/>
        <end position="138"/>
    </location>
</feature>
<dbReference type="AlphaFoldDB" id="A0A1B7Z1S2"/>
<dbReference type="Gene3D" id="3.30.565.10">
    <property type="entry name" value="Histidine kinase-like ATPase, C-terminal domain"/>
    <property type="match status" value="1"/>
</dbReference>
<evidence type="ECO:0000256" key="5">
    <source>
        <dbReference type="ARBA" id="ARBA00022741"/>
    </source>
</evidence>
<evidence type="ECO:0000256" key="2">
    <source>
        <dbReference type="ARBA" id="ARBA00012438"/>
    </source>
</evidence>
<dbReference type="GO" id="GO:0004673">
    <property type="term" value="F:protein histidine kinase activity"/>
    <property type="evidence" value="ECO:0007669"/>
    <property type="project" value="UniProtKB-EC"/>
</dbReference>
<evidence type="ECO:0000313" key="10">
    <source>
        <dbReference type="EMBL" id="OBR36663.1"/>
    </source>
</evidence>
<dbReference type="Pfam" id="PF02518">
    <property type="entry name" value="HATPase_c"/>
    <property type="match status" value="1"/>
</dbReference>
<keyword evidence="3" id="KW-0597">Phosphoprotein</keyword>
<feature type="transmembrane region" description="Helical" evidence="8">
    <location>
        <begin position="153"/>
        <end position="172"/>
    </location>
</feature>
<dbReference type="GO" id="GO:0005524">
    <property type="term" value="F:ATP binding"/>
    <property type="evidence" value="ECO:0007669"/>
    <property type="project" value="UniProtKB-KW"/>
</dbReference>
<organism evidence="10 11">
    <name type="scientific">Maribacter hydrothermalis</name>
    <dbReference type="NCBI Taxonomy" id="1836467"/>
    <lineage>
        <taxon>Bacteria</taxon>
        <taxon>Pseudomonadati</taxon>
        <taxon>Bacteroidota</taxon>
        <taxon>Flavobacteriia</taxon>
        <taxon>Flavobacteriales</taxon>
        <taxon>Flavobacteriaceae</taxon>
        <taxon>Maribacter</taxon>
    </lineage>
</organism>